<feature type="chain" id="PRO_5015633566" evidence="13">
    <location>
        <begin position="30"/>
        <end position="716"/>
    </location>
</feature>
<keyword evidence="6 11" id="KW-0634">PQQ</keyword>
<evidence type="ECO:0000313" key="15">
    <source>
        <dbReference type="EMBL" id="PPE74285.1"/>
    </source>
</evidence>
<dbReference type="Pfam" id="PF01011">
    <property type="entry name" value="PQQ"/>
    <property type="match status" value="2"/>
</dbReference>
<comment type="cofactor">
    <cofactor evidence="11">
        <name>pyrroloquinoline quinone</name>
        <dbReference type="ChEBI" id="CHEBI:58442"/>
    </cofactor>
    <text evidence="11">Binds 1 PQQ group per subunit.</text>
</comment>
<evidence type="ECO:0000256" key="6">
    <source>
        <dbReference type="ARBA" id="ARBA00022891"/>
    </source>
</evidence>
<evidence type="ECO:0000256" key="2">
    <source>
        <dbReference type="ARBA" id="ARBA00022617"/>
    </source>
</evidence>
<feature type="binding site" evidence="11">
    <location>
        <begin position="196"/>
        <end position="197"/>
    </location>
    <ligand>
        <name>pyrroloquinoline quinone</name>
        <dbReference type="ChEBI" id="CHEBI:58442"/>
    </ligand>
</feature>
<comment type="cofactor">
    <cofactor evidence="11">
        <name>heme c</name>
        <dbReference type="ChEBI" id="CHEBI:61717"/>
    </cofactor>
    <text evidence="11">Binds 1 heme c group per subunit.</text>
</comment>
<evidence type="ECO:0000256" key="11">
    <source>
        <dbReference type="PIRSR" id="PIRSR617512-2"/>
    </source>
</evidence>
<comment type="similarity">
    <text evidence="1">Belongs to the bacterial PQQ dehydrogenase family.</text>
</comment>
<name>A0A2S5TH42_9GAMM</name>
<keyword evidence="5 12" id="KW-0106">Calcium</keyword>
<evidence type="ECO:0000256" key="5">
    <source>
        <dbReference type="ARBA" id="ARBA00022837"/>
    </source>
</evidence>
<accession>A0A2S5TH42</accession>
<dbReference type="InterPro" id="IPR018391">
    <property type="entry name" value="PQQ_b-propeller_rpt"/>
</dbReference>
<feature type="binding site" description="axial binding residue" evidence="12">
    <location>
        <position position="663"/>
    </location>
    <ligand>
        <name>heme c</name>
        <dbReference type="ChEBI" id="CHEBI:61717"/>
    </ligand>
    <ligandPart>
        <name>Fe</name>
        <dbReference type="ChEBI" id="CHEBI:18248"/>
    </ligandPart>
</feature>
<dbReference type="PANTHER" id="PTHR32303">
    <property type="entry name" value="QUINOPROTEIN ALCOHOL DEHYDROGENASE (CYTOCHROME C)"/>
    <property type="match status" value="1"/>
</dbReference>
<dbReference type="InterPro" id="IPR009056">
    <property type="entry name" value="Cyt_c-like_dom"/>
</dbReference>
<evidence type="ECO:0000256" key="3">
    <source>
        <dbReference type="ARBA" id="ARBA00022723"/>
    </source>
</evidence>
<keyword evidence="4 13" id="KW-0732">Signal</keyword>
<feature type="signal peptide" evidence="13">
    <location>
        <begin position="1"/>
        <end position="29"/>
    </location>
</feature>
<dbReference type="CDD" id="cd10279">
    <property type="entry name" value="PQQ_ADH_II"/>
    <property type="match status" value="1"/>
</dbReference>
<feature type="binding site" evidence="11">
    <location>
        <position position="180"/>
    </location>
    <ligand>
        <name>pyrroloquinoline quinone</name>
        <dbReference type="ChEBI" id="CHEBI:58442"/>
    </ligand>
</feature>
<feature type="binding site" evidence="11">
    <location>
        <position position="347"/>
    </location>
    <ligand>
        <name>pyrroloquinoline quinone</name>
        <dbReference type="ChEBI" id="CHEBI:58442"/>
    </ligand>
</feature>
<comment type="cofactor">
    <cofactor evidence="12">
        <name>Ca(2+)</name>
        <dbReference type="ChEBI" id="CHEBI:29108"/>
    </cofactor>
    <text evidence="12">Binds 1 Ca(2+) ion per subunit.</text>
</comment>
<dbReference type="Proteomes" id="UP000238220">
    <property type="component" value="Unassembled WGS sequence"/>
</dbReference>
<dbReference type="EMBL" id="PSNW01000004">
    <property type="protein sequence ID" value="PPE74285.1"/>
    <property type="molecule type" value="Genomic_DNA"/>
</dbReference>
<evidence type="ECO:0000256" key="13">
    <source>
        <dbReference type="SAM" id="SignalP"/>
    </source>
</evidence>
<keyword evidence="7" id="KW-0560">Oxidoreductase</keyword>
<dbReference type="GO" id="GO:0016020">
    <property type="term" value="C:membrane"/>
    <property type="evidence" value="ECO:0007669"/>
    <property type="project" value="InterPro"/>
</dbReference>
<gene>
    <name evidence="15" type="ORF">C3942_09660</name>
</gene>
<dbReference type="InterPro" id="IPR002372">
    <property type="entry name" value="PQQ_rpt_dom"/>
</dbReference>
<dbReference type="GO" id="GO:0005509">
    <property type="term" value="F:calcium ion binding"/>
    <property type="evidence" value="ECO:0007669"/>
    <property type="project" value="InterPro"/>
</dbReference>
<feature type="binding site" description="covalent" evidence="11">
    <location>
        <position position="623"/>
    </location>
    <ligand>
        <name>heme c</name>
        <dbReference type="ChEBI" id="CHEBI:61717"/>
    </ligand>
</feature>
<feature type="binding site" evidence="12">
    <location>
        <position position="320"/>
    </location>
    <ligand>
        <name>Ca(2+)</name>
        <dbReference type="ChEBI" id="CHEBI:29108"/>
    </ligand>
</feature>
<dbReference type="SUPFAM" id="SSF46626">
    <property type="entry name" value="Cytochrome c"/>
    <property type="match status" value="1"/>
</dbReference>
<evidence type="ECO:0000256" key="12">
    <source>
        <dbReference type="PIRSR" id="PIRSR617512-3"/>
    </source>
</evidence>
<feature type="binding site" evidence="11">
    <location>
        <position position="255"/>
    </location>
    <ligand>
        <name>pyrroloquinoline quinone</name>
        <dbReference type="ChEBI" id="CHEBI:58442"/>
    </ligand>
</feature>
<keyword evidence="8 12" id="KW-0408">Iron</keyword>
<feature type="binding site" evidence="11">
    <location>
        <position position="136"/>
    </location>
    <ligand>
        <name>pyrroloquinoline quinone</name>
        <dbReference type="ChEBI" id="CHEBI:58442"/>
    </ligand>
</feature>
<dbReference type="GO" id="GO:0020037">
    <property type="term" value="F:heme binding"/>
    <property type="evidence" value="ECO:0007669"/>
    <property type="project" value="InterPro"/>
</dbReference>
<dbReference type="OrthoDB" id="9794322at2"/>
<dbReference type="Pfam" id="PF13442">
    <property type="entry name" value="Cytochrome_CBB3"/>
    <property type="match status" value="1"/>
</dbReference>
<sequence>MKRTGLAVLVRRVLIAAAAALLPVLGAQATTIDNAALGNEADGANWAAWGRTFSEQRFSPLDQINTQNVSRLGLAWSLELDDVWNVSSQPVAVDGVIYTAVGYSVVHAVDARTGQLLWKYDPKVESRKMRYAWGSRGLAFWNGKVYTGVQDGRLFALDAKTGKLVWEVMTTTPGDNRYITGAPRIFNGKVIIGHGGADFGHVRGYVTTYDAETGKELWRWWVVPGNPADGFENKAMEEAAKTWSGEWWKYGAGGTVWNAMTYDPEYNRIYLGTGNGSPWNAQLRNPGGGDSLYLCSVVALDADTGEYVWHYQTTPNETWDFNSTMDMVSATIEIEGKPRKVLMHAPKNGFFYVLDRETGKLISAEKIGKVTWAEKVDMATGRPVEVRGARYENGPALTWPGSGGTHNWHPMAFSPDTGLVYIPAREMAGFYDGEGRKPGKWQMTPGDVMGLKGFFDDIPTSAGSTSLLAWNPVTQKEVWRNPTPGATAGGVIATHGGLVFQGLADGRFVATDAVTGKELWSYPMGVGTQAPPLTYTVDGKQYVTILAGWGGAPSLLGSLSAQHGWVGRQYPRRMLTFVLDGQAALPPSPPPLAKVEPLEAPDFKIDPVLVEKGKHVYTGCVICHGSAAVAGGYAPDLRASPVPLSHDAFKAIVQGGALESRGMPRFEEFTDEDITALQHYLRERARYKPTFWEQVKQVFGFLWLMLKMKLLAMGWL</sequence>
<keyword evidence="3 12" id="KW-0479">Metal-binding</keyword>
<dbReference type="AlphaFoldDB" id="A0A2S5TH42"/>
<evidence type="ECO:0000256" key="1">
    <source>
        <dbReference type="ARBA" id="ARBA00008156"/>
    </source>
</evidence>
<keyword evidence="2 11" id="KW-0349">Heme</keyword>
<dbReference type="PROSITE" id="PS51007">
    <property type="entry name" value="CYTC"/>
    <property type="match status" value="1"/>
</dbReference>
<dbReference type="InterPro" id="IPR036909">
    <property type="entry name" value="Cyt_c-like_dom_sf"/>
</dbReference>
<dbReference type="NCBIfam" id="TIGR03075">
    <property type="entry name" value="PQQ_enz_alc_DH"/>
    <property type="match status" value="1"/>
</dbReference>
<dbReference type="SMART" id="SM00564">
    <property type="entry name" value="PQQ"/>
    <property type="match status" value="5"/>
</dbReference>
<feature type="binding site" evidence="12">
    <location>
        <position position="275"/>
    </location>
    <ligand>
        <name>Ca(2+)</name>
        <dbReference type="ChEBI" id="CHEBI:29108"/>
    </ligand>
</feature>
<keyword evidence="9" id="KW-1015">Disulfide bond</keyword>
<feature type="binding site" description="axial binding residue" evidence="12">
    <location>
        <position position="624"/>
    </location>
    <ligand>
        <name>heme c</name>
        <dbReference type="ChEBI" id="CHEBI:61717"/>
    </ligand>
    <ligandPart>
        <name>Fe</name>
        <dbReference type="ChEBI" id="CHEBI:18248"/>
    </ligandPart>
</feature>
<dbReference type="InterPro" id="IPR011047">
    <property type="entry name" value="Quinoprotein_ADH-like_sf"/>
</dbReference>
<evidence type="ECO:0000256" key="8">
    <source>
        <dbReference type="ARBA" id="ARBA00023004"/>
    </source>
</evidence>
<dbReference type="InterPro" id="IPR017512">
    <property type="entry name" value="PQQ_MeOH/EtOH_DH"/>
</dbReference>
<feature type="active site" description="Proton acceptor" evidence="10">
    <location>
        <position position="320"/>
    </location>
</feature>
<evidence type="ECO:0000256" key="4">
    <source>
        <dbReference type="ARBA" id="ARBA00022729"/>
    </source>
</evidence>
<feature type="binding site" description="covalent" evidence="11">
    <location>
        <position position="620"/>
    </location>
    <ligand>
        <name>heme c</name>
        <dbReference type="ChEBI" id="CHEBI:61717"/>
    </ligand>
</feature>
<reference evidence="15 16" key="1">
    <citation type="submission" date="2018-02" db="EMBL/GenBank/DDBJ databases">
        <title>Genome sequencing of Solimonas sp. HR-BB.</title>
        <authorList>
            <person name="Lee Y."/>
            <person name="Jeon C.O."/>
        </authorList>
    </citation>
    <scope>NUCLEOTIDE SEQUENCE [LARGE SCALE GENOMIC DNA]</scope>
    <source>
        <strain evidence="15 16">HR-BB</strain>
    </source>
</reference>
<dbReference type="SUPFAM" id="SSF50998">
    <property type="entry name" value="Quinoprotein alcohol dehydrogenase-like"/>
    <property type="match status" value="1"/>
</dbReference>
<evidence type="ECO:0000259" key="14">
    <source>
        <dbReference type="PROSITE" id="PS51007"/>
    </source>
</evidence>
<feature type="binding site" evidence="11">
    <location>
        <begin position="407"/>
        <end position="408"/>
    </location>
    <ligand>
        <name>pyrroloquinoline quinone</name>
        <dbReference type="ChEBI" id="CHEBI:58442"/>
    </ligand>
</feature>
<dbReference type="RefSeq" id="WP_104230173.1">
    <property type="nucleotide sequence ID" value="NZ_PSNW01000004.1"/>
</dbReference>
<comment type="caution">
    <text evidence="15">The sequence shown here is derived from an EMBL/GenBank/DDBJ whole genome shotgun (WGS) entry which is preliminary data.</text>
</comment>
<evidence type="ECO:0000256" key="10">
    <source>
        <dbReference type="PIRSR" id="PIRSR617512-1"/>
    </source>
</evidence>
<dbReference type="Gene3D" id="1.10.760.10">
    <property type="entry name" value="Cytochrome c-like domain"/>
    <property type="match status" value="1"/>
</dbReference>
<evidence type="ECO:0000313" key="16">
    <source>
        <dbReference type="Proteomes" id="UP000238220"/>
    </source>
</evidence>
<organism evidence="15 16">
    <name type="scientific">Solimonas fluminis</name>
    <dbReference type="NCBI Taxonomy" id="2086571"/>
    <lineage>
        <taxon>Bacteria</taxon>
        <taxon>Pseudomonadati</taxon>
        <taxon>Pseudomonadota</taxon>
        <taxon>Gammaproteobacteria</taxon>
        <taxon>Nevskiales</taxon>
        <taxon>Nevskiaceae</taxon>
        <taxon>Solimonas</taxon>
    </lineage>
</organism>
<proteinExistence type="inferred from homology"/>
<dbReference type="Gene3D" id="2.140.10.10">
    <property type="entry name" value="Quinoprotein alcohol dehydrogenase-like superfamily"/>
    <property type="match status" value="1"/>
</dbReference>
<keyword evidence="16" id="KW-1185">Reference proteome</keyword>
<protein>
    <submittedName>
        <fullName evidence="15">PQQ-dependent dehydrogenase, methanol/ethanol family</fullName>
    </submittedName>
</protein>
<dbReference type="GO" id="GO:0016614">
    <property type="term" value="F:oxidoreductase activity, acting on CH-OH group of donors"/>
    <property type="evidence" value="ECO:0007669"/>
    <property type="project" value="InterPro"/>
</dbReference>
<dbReference type="GO" id="GO:0009055">
    <property type="term" value="F:electron transfer activity"/>
    <property type="evidence" value="ECO:0007669"/>
    <property type="project" value="InterPro"/>
</dbReference>
<evidence type="ECO:0000256" key="7">
    <source>
        <dbReference type="ARBA" id="ARBA00023002"/>
    </source>
</evidence>
<feature type="domain" description="Cytochrome c" evidence="14">
    <location>
        <begin position="608"/>
        <end position="685"/>
    </location>
</feature>
<evidence type="ECO:0000256" key="9">
    <source>
        <dbReference type="ARBA" id="ARBA00023157"/>
    </source>
</evidence>